<evidence type="ECO:0000313" key="11">
    <source>
        <dbReference type="EMBL" id="KGA95700.1"/>
    </source>
</evidence>
<dbReference type="Proteomes" id="UP000002754">
    <property type="component" value="Unassembled WGS sequence"/>
</dbReference>
<evidence type="ECO:0000256" key="8">
    <source>
        <dbReference type="ARBA" id="ARBA00049929"/>
    </source>
</evidence>
<organism evidence="11 13">
    <name type="scientific">Alkalihalobacillus alcalophilus ATCC 27647 = CGMCC 1.3604</name>
    <dbReference type="NCBI Taxonomy" id="1218173"/>
    <lineage>
        <taxon>Bacteria</taxon>
        <taxon>Bacillati</taxon>
        <taxon>Bacillota</taxon>
        <taxon>Bacilli</taxon>
        <taxon>Bacillales</taxon>
        <taxon>Bacillaceae</taxon>
        <taxon>Alkalihalobacillus</taxon>
    </lineage>
</organism>
<feature type="binding site" evidence="9">
    <location>
        <position position="142"/>
    </location>
    <ligand>
        <name>L-tryptophan</name>
        <dbReference type="ChEBI" id="CHEBI:57912"/>
    </ligand>
</feature>
<dbReference type="SUPFAM" id="SSF52374">
    <property type="entry name" value="Nucleotidylyl transferase"/>
    <property type="match status" value="1"/>
</dbReference>
<comment type="function">
    <text evidence="9">Catalyzes the attachment of tryptophan to tRNA(Trp).</text>
</comment>
<comment type="similarity">
    <text evidence="1 9 10">Belongs to the class-I aminoacyl-tRNA synthetase family.</text>
</comment>
<dbReference type="InterPro" id="IPR002305">
    <property type="entry name" value="aa-tRNA-synth_Ic"/>
</dbReference>
<dbReference type="PANTHER" id="PTHR43766">
    <property type="entry name" value="TRYPTOPHAN--TRNA LIGASE, MITOCHONDRIAL"/>
    <property type="match status" value="1"/>
</dbReference>
<dbReference type="AlphaFoldDB" id="A0A094XAA8"/>
<dbReference type="Gene3D" id="3.40.50.620">
    <property type="entry name" value="HUPs"/>
    <property type="match status" value="1"/>
</dbReference>
<feature type="binding site" evidence="9">
    <location>
        <begin position="200"/>
        <end position="204"/>
    </location>
    <ligand>
        <name>ATP</name>
        <dbReference type="ChEBI" id="CHEBI:30616"/>
    </ligand>
</feature>
<evidence type="ECO:0000256" key="4">
    <source>
        <dbReference type="ARBA" id="ARBA00022741"/>
    </source>
</evidence>
<keyword evidence="6 9" id="KW-0648">Protein biosynthesis</keyword>
<name>A0A094XAA8_ALKAL</name>
<proteinExistence type="inferred from homology"/>
<dbReference type="EC" id="6.1.1.2" evidence="9"/>
<gene>
    <name evidence="9" type="primary">trpS</name>
    <name evidence="12" type="ORF">AJ85_09830</name>
    <name evidence="11" type="ORF">BALCAV_0220865</name>
</gene>
<reference evidence="11 13" key="1">
    <citation type="journal article" date="2014" name="Genome Announc.">
        <title>Draft Genome Sequence of Bacillus alcalophilus AV1934, a Classic Alkaliphile Isolated from Human Feces in 1934.</title>
        <authorList>
            <person name="Attie O."/>
            <person name="Jayaprakash A."/>
            <person name="Shah H."/>
            <person name="Paulsen I.T."/>
            <person name="Morino M."/>
            <person name="Takahashi Y."/>
            <person name="Narumi I."/>
            <person name="Sachidanandam R."/>
            <person name="Satoh K."/>
            <person name="Ito M."/>
            <person name="Krulwich T.A."/>
        </authorList>
    </citation>
    <scope>NUCLEOTIDE SEQUENCE [LARGE SCALE GENOMIC DNA]</scope>
    <source>
        <strain evidence="11 13">AV1934</strain>
    </source>
</reference>
<feature type="short sequence motif" description="'HIGH' region" evidence="9">
    <location>
        <begin position="10"/>
        <end position="18"/>
    </location>
</feature>
<evidence type="ECO:0000256" key="9">
    <source>
        <dbReference type="HAMAP-Rule" id="MF_00140"/>
    </source>
</evidence>
<comment type="subcellular location">
    <subcellularLocation>
        <location evidence="9">Cytoplasm</location>
    </subcellularLocation>
</comment>
<dbReference type="InterPro" id="IPR002306">
    <property type="entry name" value="Trp-tRNA-ligase"/>
</dbReference>
<dbReference type="Pfam" id="PF00579">
    <property type="entry name" value="tRNA-synt_1b"/>
    <property type="match status" value="1"/>
</dbReference>
<dbReference type="EMBL" id="JALP01000132">
    <property type="protein sequence ID" value="THG90590.1"/>
    <property type="molecule type" value="Genomic_DNA"/>
</dbReference>
<evidence type="ECO:0000256" key="3">
    <source>
        <dbReference type="ARBA" id="ARBA00022598"/>
    </source>
</evidence>
<evidence type="ECO:0000313" key="12">
    <source>
        <dbReference type="EMBL" id="THG90590.1"/>
    </source>
</evidence>
<dbReference type="InterPro" id="IPR014729">
    <property type="entry name" value="Rossmann-like_a/b/a_fold"/>
</dbReference>
<dbReference type="eggNOG" id="COG0180">
    <property type="taxonomic scope" value="Bacteria"/>
</dbReference>
<dbReference type="GO" id="GO:0006436">
    <property type="term" value="P:tryptophanyl-tRNA aminoacylation"/>
    <property type="evidence" value="ECO:0007669"/>
    <property type="project" value="UniProtKB-UniRule"/>
</dbReference>
<comment type="subunit">
    <text evidence="9">Homodimer.</text>
</comment>
<dbReference type="InterPro" id="IPR050203">
    <property type="entry name" value="Trp-tRNA_synthetase"/>
</dbReference>
<comment type="catalytic activity">
    <reaction evidence="8 9">
        <text>tRNA(Trp) + L-tryptophan + ATP = L-tryptophyl-tRNA(Trp) + AMP + diphosphate + H(+)</text>
        <dbReference type="Rhea" id="RHEA:24080"/>
        <dbReference type="Rhea" id="RHEA-COMP:9671"/>
        <dbReference type="Rhea" id="RHEA-COMP:9705"/>
        <dbReference type="ChEBI" id="CHEBI:15378"/>
        <dbReference type="ChEBI" id="CHEBI:30616"/>
        <dbReference type="ChEBI" id="CHEBI:33019"/>
        <dbReference type="ChEBI" id="CHEBI:57912"/>
        <dbReference type="ChEBI" id="CHEBI:78442"/>
        <dbReference type="ChEBI" id="CHEBI:78535"/>
        <dbReference type="ChEBI" id="CHEBI:456215"/>
        <dbReference type="EC" id="6.1.1.2"/>
    </reaction>
</comment>
<dbReference type="GO" id="GO:0004830">
    <property type="term" value="F:tryptophan-tRNA ligase activity"/>
    <property type="evidence" value="ECO:0007669"/>
    <property type="project" value="UniProtKB-UniRule"/>
</dbReference>
<dbReference type="InterPro" id="IPR001412">
    <property type="entry name" value="aa-tRNA-synth_I_CS"/>
</dbReference>
<feature type="binding site" evidence="9">
    <location>
        <position position="193"/>
    </location>
    <ligand>
        <name>ATP</name>
        <dbReference type="ChEBI" id="CHEBI:30616"/>
    </ligand>
</feature>
<dbReference type="PROSITE" id="PS00178">
    <property type="entry name" value="AA_TRNA_LIGASE_I"/>
    <property type="match status" value="1"/>
</dbReference>
<dbReference type="EMBL" id="ALPT02000112">
    <property type="protein sequence ID" value="KGA95700.1"/>
    <property type="molecule type" value="Genomic_DNA"/>
</dbReference>
<evidence type="ECO:0000256" key="2">
    <source>
        <dbReference type="ARBA" id="ARBA00022490"/>
    </source>
</evidence>
<feature type="short sequence motif" description="'KMSKS' region" evidence="9">
    <location>
        <begin position="200"/>
        <end position="204"/>
    </location>
</feature>
<comment type="caution">
    <text evidence="11">The sequence shown here is derived from an EMBL/GenBank/DDBJ whole genome shotgun (WGS) entry which is preliminary data.</text>
</comment>
<keyword evidence="2 9" id="KW-0963">Cytoplasm</keyword>
<keyword evidence="13" id="KW-1185">Reference proteome</keyword>
<accession>A0A094XAA8</accession>
<dbReference type="NCBIfam" id="TIGR00233">
    <property type="entry name" value="trpS"/>
    <property type="match status" value="1"/>
</dbReference>
<dbReference type="HAMAP" id="MF_00140_B">
    <property type="entry name" value="Trp_tRNA_synth_B"/>
    <property type="match status" value="1"/>
</dbReference>
<evidence type="ECO:0000313" key="14">
    <source>
        <dbReference type="Proteomes" id="UP000297014"/>
    </source>
</evidence>
<dbReference type="NCBIfam" id="NF009207">
    <property type="entry name" value="PRK12556.1"/>
    <property type="match status" value="1"/>
</dbReference>
<dbReference type="FunFam" id="3.40.50.620:FF:000144">
    <property type="entry name" value="Tryptophan--tRNA ligase"/>
    <property type="match status" value="1"/>
</dbReference>
<keyword evidence="7 9" id="KW-0030">Aminoacyl-tRNA synthetase</keyword>
<feature type="binding site" evidence="9">
    <location>
        <begin position="9"/>
        <end position="11"/>
    </location>
    <ligand>
        <name>ATP</name>
        <dbReference type="ChEBI" id="CHEBI:30616"/>
    </ligand>
</feature>
<evidence type="ECO:0000256" key="6">
    <source>
        <dbReference type="ARBA" id="ARBA00022917"/>
    </source>
</evidence>
<evidence type="ECO:0000256" key="1">
    <source>
        <dbReference type="ARBA" id="ARBA00005594"/>
    </source>
</evidence>
<sequence>MKRIVTGIKPTGDIHIGNYAGAIKPALNFMKDNQLEPFYFIANMHALNSVKDTDLLKKQTLEVAATWIALGLDPQKATFFRQSDIPELFELNWILANLTSKGLMNRAHAYKAMVDQNNRADIDMDTGVNMGLFNYPILMSADILMFNADVVPVGKDQVQHIEIARDLAEQFNHTFGETFKLPNYYIEKEVAVLPGLDGRKMSKSYQNTIPLFCKPKRLQKLIKQIKTDSSLPSERKDPTSSPLFTMYQAFATADETLEMKRRFELGIGWGEVKESLYTVMNRELEKPRVKYEELIAQPAEIEKLLAVGAEKARSYSAKKLKEIKEKVGLL</sequence>
<dbReference type="Gene3D" id="1.10.240.10">
    <property type="entry name" value="Tyrosyl-Transfer RNA Synthetase"/>
    <property type="match status" value="1"/>
</dbReference>
<dbReference type="Proteomes" id="UP000297014">
    <property type="component" value="Unassembled WGS sequence"/>
</dbReference>
<evidence type="ECO:0000256" key="10">
    <source>
        <dbReference type="RuleBase" id="RU363036"/>
    </source>
</evidence>
<feature type="binding site" evidence="9">
    <location>
        <begin position="154"/>
        <end position="156"/>
    </location>
    <ligand>
        <name>ATP</name>
        <dbReference type="ChEBI" id="CHEBI:30616"/>
    </ligand>
</feature>
<dbReference type="STRING" id="1218173.BALCAV_0220865"/>
<keyword evidence="5 9" id="KW-0067">ATP-binding</keyword>
<dbReference type="RefSeq" id="WP_003321583.1">
    <property type="nucleotide sequence ID" value="NZ_ALPT02000112.1"/>
</dbReference>
<dbReference type="GO" id="GO:0005524">
    <property type="term" value="F:ATP binding"/>
    <property type="evidence" value="ECO:0007669"/>
    <property type="project" value="UniProtKB-UniRule"/>
</dbReference>
<protein>
    <recommendedName>
        <fullName evidence="9">Tryptophan--tRNA ligase</fullName>
        <ecNumber evidence="9">6.1.1.2</ecNumber>
    </recommendedName>
    <alternativeName>
        <fullName evidence="9">Tryptophanyl-tRNA synthetase</fullName>
        <shortName evidence="9">TrpRS</shortName>
    </alternativeName>
</protein>
<feature type="binding site" evidence="9">
    <location>
        <begin position="17"/>
        <end position="18"/>
    </location>
    <ligand>
        <name>ATP</name>
        <dbReference type="ChEBI" id="CHEBI:30616"/>
    </ligand>
</feature>
<keyword evidence="4 9" id="KW-0547">Nucleotide-binding</keyword>
<dbReference type="GO" id="GO:0005829">
    <property type="term" value="C:cytosol"/>
    <property type="evidence" value="ECO:0007669"/>
    <property type="project" value="TreeGrafter"/>
</dbReference>
<dbReference type="CDD" id="cd00806">
    <property type="entry name" value="TrpRS_core"/>
    <property type="match status" value="1"/>
</dbReference>
<dbReference type="PANTHER" id="PTHR43766:SF1">
    <property type="entry name" value="TRYPTOPHAN--TRNA LIGASE, MITOCHONDRIAL"/>
    <property type="match status" value="1"/>
</dbReference>
<dbReference type="PRINTS" id="PR01039">
    <property type="entry name" value="TRNASYNTHTRP"/>
</dbReference>
<reference evidence="12 14" key="2">
    <citation type="submission" date="2014-01" db="EMBL/GenBank/DDBJ databases">
        <title>Draft genome sequencing of Bacillus alcalophilus CGMCC 1.3604.</title>
        <authorList>
            <person name="Yang J."/>
            <person name="Diao L."/>
            <person name="Yang S."/>
        </authorList>
    </citation>
    <scope>NUCLEOTIDE SEQUENCE [LARGE SCALE GENOMIC DNA]</scope>
    <source>
        <strain evidence="12 14">CGMCC 1.3604</strain>
    </source>
</reference>
<evidence type="ECO:0000256" key="5">
    <source>
        <dbReference type="ARBA" id="ARBA00022840"/>
    </source>
</evidence>
<dbReference type="InterPro" id="IPR024109">
    <property type="entry name" value="Trp-tRNA-ligase_bac-type"/>
</dbReference>
<dbReference type="OrthoDB" id="9801042at2"/>
<evidence type="ECO:0000256" key="7">
    <source>
        <dbReference type="ARBA" id="ARBA00023146"/>
    </source>
</evidence>
<evidence type="ECO:0000313" key="13">
    <source>
        <dbReference type="Proteomes" id="UP000002754"/>
    </source>
</evidence>
<keyword evidence="3 9" id="KW-0436">Ligase</keyword>
<dbReference type="FunFam" id="1.10.240.10:FF:000005">
    <property type="entry name" value="Tryptophan--tRNA ligase"/>
    <property type="match status" value="1"/>
</dbReference>